<feature type="domain" description="C2H2-type" evidence="7">
    <location>
        <begin position="940"/>
        <end position="967"/>
    </location>
</feature>
<feature type="domain" description="C2H2-type" evidence="7">
    <location>
        <begin position="325"/>
        <end position="352"/>
    </location>
</feature>
<feature type="domain" description="C2H2-type" evidence="7">
    <location>
        <begin position="1102"/>
        <end position="1129"/>
    </location>
</feature>
<feature type="compositionally biased region" description="Polar residues" evidence="6">
    <location>
        <begin position="11"/>
        <end position="26"/>
    </location>
</feature>
<evidence type="ECO:0000256" key="5">
    <source>
        <dbReference type="PROSITE-ProRule" id="PRU00042"/>
    </source>
</evidence>
<feature type="domain" description="C2H2-type" evidence="7">
    <location>
        <begin position="546"/>
        <end position="573"/>
    </location>
</feature>
<dbReference type="SMART" id="SM00746">
    <property type="entry name" value="TRASH"/>
    <property type="match status" value="5"/>
</dbReference>
<keyword evidence="3 5" id="KW-0863">Zinc-finger</keyword>
<feature type="compositionally biased region" description="Basic and acidic residues" evidence="6">
    <location>
        <begin position="1118"/>
        <end position="1142"/>
    </location>
</feature>
<dbReference type="GO" id="GO:0000977">
    <property type="term" value="F:RNA polymerase II transcription regulatory region sequence-specific DNA binding"/>
    <property type="evidence" value="ECO:0007669"/>
    <property type="project" value="TreeGrafter"/>
</dbReference>
<feature type="domain" description="C2H2-type" evidence="7">
    <location>
        <begin position="430"/>
        <end position="458"/>
    </location>
</feature>
<organism evidence="8 9">
    <name type="scientific">Neogobius melanostomus</name>
    <name type="common">round goby</name>
    <dbReference type="NCBI Taxonomy" id="47308"/>
    <lineage>
        <taxon>Eukaryota</taxon>
        <taxon>Metazoa</taxon>
        <taxon>Chordata</taxon>
        <taxon>Craniata</taxon>
        <taxon>Vertebrata</taxon>
        <taxon>Euteleostomi</taxon>
        <taxon>Actinopterygii</taxon>
        <taxon>Neopterygii</taxon>
        <taxon>Teleostei</taxon>
        <taxon>Neoteleostei</taxon>
        <taxon>Acanthomorphata</taxon>
        <taxon>Gobiaria</taxon>
        <taxon>Gobiiformes</taxon>
        <taxon>Gobioidei</taxon>
        <taxon>Gobiidae</taxon>
        <taxon>Benthophilinae</taxon>
        <taxon>Neogobiini</taxon>
        <taxon>Neogobius</taxon>
    </lineage>
</organism>
<accession>A0A8C6TVU4</accession>
<feature type="domain" description="C2H2-type" evidence="7">
    <location>
        <begin position="617"/>
        <end position="644"/>
    </location>
</feature>
<dbReference type="Pfam" id="PF13912">
    <property type="entry name" value="zf-C2H2_6"/>
    <property type="match status" value="2"/>
</dbReference>
<dbReference type="Proteomes" id="UP000694523">
    <property type="component" value="Unplaced"/>
</dbReference>
<dbReference type="GO" id="GO:0000981">
    <property type="term" value="F:DNA-binding transcription factor activity, RNA polymerase II-specific"/>
    <property type="evidence" value="ECO:0007669"/>
    <property type="project" value="TreeGrafter"/>
</dbReference>
<feature type="domain" description="C2H2-type" evidence="7">
    <location>
        <begin position="251"/>
        <end position="278"/>
    </location>
</feature>
<feature type="domain" description="C2H2-type" evidence="7">
    <location>
        <begin position="999"/>
        <end position="1026"/>
    </location>
</feature>
<keyword evidence="4" id="KW-0862">Zinc</keyword>
<dbReference type="PANTHER" id="PTHR24381">
    <property type="entry name" value="ZINC FINGER PROTEIN"/>
    <property type="match status" value="1"/>
</dbReference>
<feature type="region of interest" description="Disordered" evidence="6">
    <location>
        <begin position="1"/>
        <end position="32"/>
    </location>
</feature>
<evidence type="ECO:0000256" key="6">
    <source>
        <dbReference type="SAM" id="MobiDB-lite"/>
    </source>
</evidence>
<dbReference type="SMART" id="SM00355">
    <property type="entry name" value="ZnF_C2H2"/>
    <property type="match status" value="27"/>
</dbReference>
<dbReference type="Ensembl" id="ENSNMLT00000027887.1">
    <property type="protein sequence ID" value="ENSNMLP00000024934.1"/>
    <property type="gene ID" value="ENSNMLG00000015965.1"/>
</dbReference>
<feature type="domain" description="C2H2-type" evidence="7">
    <location>
        <begin position="471"/>
        <end position="498"/>
    </location>
</feature>
<evidence type="ECO:0000256" key="3">
    <source>
        <dbReference type="ARBA" id="ARBA00022771"/>
    </source>
</evidence>
<evidence type="ECO:0000256" key="4">
    <source>
        <dbReference type="ARBA" id="ARBA00022833"/>
    </source>
</evidence>
<feature type="domain" description="C2H2-type" evidence="7">
    <location>
        <begin position="844"/>
        <end position="871"/>
    </location>
</feature>
<dbReference type="SUPFAM" id="SSF57667">
    <property type="entry name" value="beta-beta-alpha zinc fingers"/>
    <property type="match status" value="14"/>
</dbReference>
<keyword evidence="2" id="KW-0677">Repeat</keyword>
<dbReference type="Gene3D" id="3.30.160.60">
    <property type="entry name" value="Classic Zinc Finger"/>
    <property type="match status" value="16"/>
</dbReference>
<evidence type="ECO:0000313" key="9">
    <source>
        <dbReference type="Proteomes" id="UP000694523"/>
    </source>
</evidence>
<feature type="domain" description="C2H2-type" evidence="7">
    <location>
        <begin position="402"/>
        <end position="429"/>
    </location>
</feature>
<feature type="domain" description="C2H2-type" evidence="7">
    <location>
        <begin position="877"/>
        <end position="904"/>
    </location>
</feature>
<keyword evidence="1" id="KW-0479">Metal-binding</keyword>
<dbReference type="FunFam" id="3.30.160.60:FF:000065">
    <property type="entry name" value="B-cell CLL/lymphoma 6, member B"/>
    <property type="match status" value="1"/>
</dbReference>
<dbReference type="FunFam" id="3.30.160.60:FF:000882">
    <property type="entry name" value="Predicted gene, 21060"/>
    <property type="match status" value="1"/>
</dbReference>
<feature type="region of interest" description="Disordered" evidence="6">
    <location>
        <begin position="1118"/>
        <end position="1155"/>
    </location>
</feature>
<dbReference type="GO" id="GO:0008270">
    <property type="term" value="F:zinc ion binding"/>
    <property type="evidence" value="ECO:0007669"/>
    <property type="project" value="UniProtKB-KW"/>
</dbReference>
<feature type="domain" description="C2H2-type" evidence="7">
    <location>
        <begin position="644"/>
        <end position="671"/>
    </location>
</feature>
<dbReference type="Pfam" id="PF00096">
    <property type="entry name" value="zf-C2H2"/>
    <property type="match status" value="8"/>
</dbReference>
<feature type="region of interest" description="Disordered" evidence="6">
    <location>
        <begin position="1061"/>
        <end position="1087"/>
    </location>
</feature>
<dbReference type="PANTHER" id="PTHR24381:SF445">
    <property type="entry name" value="GASTRULA ZINC FINGER PROTEIN XLCGF28.1-LIKE-RELATED"/>
    <property type="match status" value="1"/>
</dbReference>
<feature type="domain" description="C2H2-type" evidence="7">
    <location>
        <begin position="105"/>
        <end position="132"/>
    </location>
</feature>
<name>A0A8C6TVU4_9GOBI</name>
<evidence type="ECO:0000256" key="1">
    <source>
        <dbReference type="ARBA" id="ARBA00022723"/>
    </source>
</evidence>
<reference evidence="8" key="1">
    <citation type="submission" date="2025-08" db="UniProtKB">
        <authorList>
            <consortium name="Ensembl"/>
        </authorList>
    </citation>
    <scope>IDENTIFICATION</scope>
</reference>
<dbReference type="FunFam" id="3.30.160.60:FF:000100">
    <property type="entry name" value="Zinc finger 45-like"/>
    <property type="match status" value="1"/>
</dbReference>
<evidence type="ECO:0000256" key="2">
    <source>
        <dbReference type="ARBA" id="ARBA00022737"/>
    </source>
</evidence>
<feature type="domain" description="C2H2-type" evidence="7">
    <location>
        <begin position="905"/>
        <end position="932"/>
    </location>
</feature>
<proteinExistence type="predicted"/>
<feature type="domain" description="C2H2-type" evidence="7">
    <location>
        <begin position="574"/>
        <end position="601"/>
    </location>
</feature>
<dbReference type="Pfam" id="PF12874">
    <property type="entry name" value="zf-met"/>
    <property type="match status" value="2"/>
</dbReference>
<dbReference type="SMART" id="SM00451">
    <property type="entry name" value="ZnF_U1"/>
    <property type="match status" value="7"/>
</dbReference>
<feature type="domain" description="C2H2-type" evidence="7">
    <location>
        <begin position="279"/>
        <end position="306"/>
    </location>
</feature>
<dbReference type="InterPro" id="IPR036236">
    <property type="entry name" value="Znf_C2H2_sf"/>
</dbReference>
<dbReference type="FunFam" id="3.30.160.60:FF:000446">
    <property type="entry name" value="Zinc finger protein"/>
    <property type="match status" value="1"/>
</dbReference>
<feature type="domain" description="C2H2-type" evidence="7">
    <location>
        <begin position="133"/>
        <end position="160"/>
    </location>
</feature>
<feature type="domain" description="C2H2-type" evidence="7">
    <location>
        <begin position="499"/>
        <end position="526"/>
    </location>
</feature>
<dbReference type="InterPro" id="IPR013087">
    <property type="entry name" value="Znf_C2H2_type"/>
</dbReference>
<feature type="domain" description="C2H2-type" evidence="7">
    <location>
        <begin position="353"/>
        <end position="380"/>
    </location>
</feature>
<protein>
    <recommendedName>
        <fullName evidence="7">C2H2-type domain-containing protein</fullName>
    </recommendedName>
</protein>
<dbReference type="AlphaFoldDB" id="A0A8C6TVU4"/>
<feature type="domain" description="C2H2-type" evidence="7">
    <location>
        <begin position="203"/>
        <end position="230"/>
    </location>
</feature>
<dbReference type="Pfam" id="PF13894">
    <property type="entry name" value="zf-C2H2_4"/>
    <property type="match status" value="1"/>
</dbReference>
<reference evidence="8" key="2">
    <citation type="submission" date="2025-09" db="UniProtKB">
        <authorList>
            <consortium name="Ensembl"/>
        </authorList>
    </citation>
    <scope>IDENTIFICATION</scope>
</reference>
<feature type="domain" description="C2H2-type" evidence="7">
    <location>
        <begin position="41"/>
        <end position="68"/>
    </location>
</feature>
<evidence type="ECO:0000259" key="7">
    <source>
        <dbReference type="PROSITE" id="PS50157"/>
    </source>
</evidence>
<dbReference type="PROSITE" id="PS00028">
    <property type="entry name" value="ZINC_FINGER_C2H2_1"/>
    <property type="match status" value="27"/>
</dbReference>
<dbReference type="InterPro" id="IPR003604">
    <property type="entry name" value="Matrin/U1-like-C_Znf_C2H2"/>
</dbReference>
<feature type="domain" description="C2H2-type" evidence="7">
    <location>
        <begin position="175"/>
        <end position="202"/>
    </location>
</feature>
<dbReference type="PROSITE" id="PS50157">
    <property type="entry name" value="ZINC_FINGER_C2H2_2"/>
    <property type="match status" value="24"/>
</dbReference>
<evidence type="ECO:0000313" key="8">
    <source>
        <dbReference type="Ensembl" id="ENSNMLP00000024934.1"/>
    </source>
</evidence>
<keyword evidence="9" id="KW-1185">Reference proteome</keyword>
<dbReference type="InterPro" id="IPR011017">
    <property type="entry name" value="TRASH_dom"/>
</dbReference>
<sequence length="1155" mass="133947">MESHRNAWGEKQSSNLQLGETFNINPSSDSDAQSDAAEITYSCAFCDQEYPDEETLASHMECHTAVQSPNSFICTDKPAEVHTEHQKEDDEIADEYLAPQSLESFSCKYCGKQCNSKQKLSYHERTHRIKRTFRCSICRRGFDKREQYDRHVRTHSNRAGIQIEPQKGEHGAKTFDCKLCGKQFHKKLSLSYHERTHSIKRRFRCSLCNRGFNQRETYDRHLRTHSTRTAVQTEHLKEEESRENFTEQSTFRCKYCGKYCTTKMNLSYHERTHKIKRTFRCSICRRGFDSRQAYDRHIIIHSQTELQKLEGSSDECSAQRSLKPFSCRYCGKQVDTKLKLSYHERSHKVKRTFCCSVCNRGFNSKLVYEQHIRMHSDKPIKTEHQKEEAMDENSPQQIPESFSCKYCGKPCETKLSLSYHERSHKIKRSFRCSVCNRGFDSEQKYERHIRDHQKGEKSDAGYSTSENPRLFSCIDCGARFPTELRLSEHKKTHRIEMAFRCSVCEKGFNRRQTYERHIKLHSTKPSVQTEPQEAEEMDEDSTPESFSCKYCGKRFNTKQSLSYHERTHKIKRTFSCFVCNKGFNKRPAYVQHLRMHQDEYLHSDTDNLSQGGLLKPFKCDQCGVRFNAKQYLVRHMKYHTSEPHFCKYCDKMFSTKASCVMHMKSHNLDMPYSCLVCKEKFKFPGRLVVHMKKHGIVDVCVDGYSAQQSPALLSSEYKIEFPFPCSICKTQITGRGSYEEHIRMHSEDIDSTSLSDQSFDKEIQGNSGEIIFSCALCDKELPTEEALKTHMDDHEKTVKQRLGSHMEIPSKDESHMNVQTEEKPYSCKSNLEHHTRIHTGEQSFSCSVCLKKFSSGFNLKRHMALHKSRMRIQTGHYRCSVCNKKFDCRSKLEEHARVHKEERSFSCSVCLKKFSSESNLKRHMPVHKSRVRIQTAETSHSCSVCNKAFSCQSKLQEHTRIHTEEETVGCPVSPKRFSSAYVPKRNTPPPPEREDKLFFDCEDCGKRYSSKLGLLYHSRTHLKQQRRTFHCSVCNAEFNKKLAYDWHVKMHCPQLAVKTEHVEGDEGGERSLAFSGEDGGGKPGDSVTSEVHKITHEMHPPFSCSVCRGGFEKQDEYEAHVKTHEGAKETDPDDKGALRDFELPSSGTADSGLLL</sequence>
<dbReference type="GO" id="GO:0005634">
    <property type="term" value="C:nucleus"/>
    <property type="evidence" value="ECO:0007669"/>
    <property type="project" value="TreeGrafter"/>
</dbReference>
<feature type="domain" description="C2H2-type" evidence="7">
    <location>
        <begin position="672"/>
        <end position="694"/>
    </location>
</feature>